<organism evidence="1 2">
    <name type="scientific">Fusarium poae</name>
    <dbReference type="NCBI Taxonomy" id="36050"/>
    <lineage>
        <taxon>Eukaryota</taxon>
        <taxon>Fungi</taxon>
        <taxon>Dikarya</taxon>
        <taxon>Ascomycota</taxon>
        <taxon>Pezizomycotina</taxon>
        <taxon>Sordariomycetes</taxon>
        <taxon>Hypocreomycetidae</taxon>
        <taxon>Hypocreales</taxon>
        <taxon>Nectriaceae</taxon>
        <taxon>Fusarium</taxon>
    </lineage>
</organism>
<evidence type="ECO:0000313" key="1">
    <source>
        <dbReference type="EMBL" id="OBS15180.1"/>
    </source>
</evidence>
<gene>
    <name evidence="1" type="ORF">FPOA_13922</name>
</gene>
<dbReference type="AlphaFoldDB" id="A0A1B8A3Y5"/>
<proteinExistence type="predicted"/>
<dbReference type="EMBL" id="LYXU01000166">
    <property type="protein sequence ID" value="OBS15180.1"/>
    <property type="molecule type" value="Genomic_DNA"/>
</dbReference>
<dbReference type="STRING" id="36050.A0A1B8A3Y5"/>
<dbReference type="OMA" id="FAATSHY"/>
<keyword evidence="2" id="KW-1185">Reference proteome</keyword>
<reference evidence="1 2" key="1">
    <citation type="submission" date="2016-06" db="EMBL/GenBank/DDBJ databases">
        <title>Living apart together: crosstalk between the core and supernumerary genomes in a fungal plant pathogen.</title>
        <authorList>
            <person name="Vanheule A."/>
            <person name="Audenaert K."/>
            <person name="Warris S."/>
            <person name="Van De Geest H."/>
            <person name="Schijlen E."/>
            <person name="Hofte M."/>
            <person name="De Saeger S."/>
            <person name="Haesaert G."/>
            <person name="Waalwijk C."/>
            <person name="Van Der Lee T."/>
        </authorList>
    </citation>
    <scope>NUCLEOTIDE SEQUENCE [LARGE SCALE GENOMIC DNA]</scope>
    <source>
        <strain evidence="1 2">2516</strain>
    </source>
</reference>
<dbReference type="Proteomes" id="UP000091967">
    <property type="component" value="Unassembled WGS sequence"/>
</dbReference>
<dbReference type="Gene3D" id="3.30.420.10">
    <property type="entry name" value="Ribonuclease H-like superfamily/Ribonuclease H"/>
    <property type="match status" value="1"/>
</dbReference>
<name>A0A1B8A3Y5_FUSPO</name>
<dbReference type="InterPro" id="IPR036397">
    <property type="entry name" value="RNaseH_sf"/>
</dbReference>
<sequence length="301" mass="35726">MIFWKLTKFPTKKSDVFKFNGVSRWTVRRVLNSSTDRTFHNDPNKSETRGRKRKWTEDDIDAVEDLFEKEGFEGERLQPSEIPAAAGVPDVHPSTTRRSLRIRKYNKRLAHIVEFIDERYAKRRKKWSEDTIYKRPLPECWDVIYFSDEVHFGYDDERQAYIYRKPGTRYEPYSLQEKKSPTKKDEKKLHAWAAVGIGYKSDLVFYEITSNNNGKMTQKVYEEQILEKHIRPLLNEGRTFILEEEDGDSGHGPGPKNRVRRWKEKHGLPNIQRAQIAAPLKAWRQTRRSRLQQSFYCGKRV</sequence>
<evidence type="ECO:0008006" key="3">
    <source>
        <dbReference type="Google" id="ProtNLM"/>
    </source>
</evidence>
<accession>A0A1B8A3Y5</accession>
<protein>
    <recommendedName>
        <fullName evidence="3">Tc1-like transposase DDE domain-containing protein</fullName>
    </recommendedName>
</protein>
<evidence type="ECO:0000313" key="2">
    <source>
        <dbReference type="Proteomes" id="UP000091967"/>
    </source>
</evidence>
<comment type="caution">
    <text evidence="1">The sequence shown here is derived from an EMBL/GenBank/DDBJ whole genome shotgun (WGS) entry which is preliminary data.</text>
</comment>
<dbReference type="GO" id="GO:0003676">
    <property type="term" value="F:nucleic acid binding"/>
    <property type="evidence" value="ECO:0007669"/>
    <property type="project" value="InterPro"/>
</dbReference>